<protein>
    <submittedName>
        <fullName evidence="1">Uncharacterized protein</fullName>
    </submittedName>
</protein>
<dbReference type="RefSeq" id="XP_008620653.1">
    <property type="nucleotide sequence ID" value="XM_008622431.1"/>
</dbReference>
<dbReference type="InParanoid" id="T0PUP2"/>
<dbReference type="PANTHER" id="PTHR31827:SF1">
    <property type="entry name" value="EMB|CAB89363.1"/>
    <property type="match status" value="1"/>
</dbReference>
<dbReference type="eggNOG" id="ENOG502QTGB">
    <property type="taxonomic scope" value="Eukaryota"/>
</dbReference>
<proteinExistence type="predicted"/>
<dbReference type="AlphaFoldDB" id="T0PUP2"/>
<accession>T0PUP2</accession>
<dbReference type="VEuPathDB" id="FungiDB:SDRG_16230"/>
<dbReference type="EMBL" id="JH767250">
    <property type="protein sequence ID" value="EQC25931.1"/>
    <property type="molecule type" value="Genomic_DNA"/>
</dbReference>
<gene>
    <name evidence="1" type="ORF">SDRG_16230</name>
</gene>
<organism evidence="1 2">
    <name type="scientific">Saprolegnia diclina (strain VS20)</name>
    <dbReference type="NCBI Taxonomy" id="1156394"/>
    <lineage>
        <taxon>Eukaryota</taxon>
        <taxon>Sar</taxon>
        <taxon>Stramenopiles</taxon>
        <taxon>Oomycota</taxon>
        <taxon>Saprolegniomycetes</taxon>
        <taxon>Saprolegniales</taxon>
        <taxon>Saprolegniaceae</taxon>
        <taxon>Saprolegnia</taxon>
    </lineage>
</organism>
<dbReference type="OMA" id="ICRFNGC"/>
<dbReference type="STRING" id="1156394.T0PUP2"/>
<evidence type="ECO:0000313" key="2">
    <source>
        <dbReference type="Proteomes" id="UP000030762"/>
    </source>
</evidence>
<keyword evidence="2" id="KW-1185">Reference proteome</keyword>
<sequence>MQTTSSSQEICRFNGCSNPAIDGLGKCNFHRHRLPCSVARCNNIVYARQLCVRHGGKPKCAHDHCDANARPGGFCYRHTEVRSKRLCSQPLCTNAAHAKGLCVRHGGGRRCYVDGCSTLARKGGCCVRHRQEVTCADAFDLALDWIDAIEPLDDAILDCLIKTCANDTASSSPTTIDVEWYAL</sequence>
<name>T0PUP2_SAPDV</name>
<dbReference type="OrthoDB" id="10285636at2759"/>
<evidence type="ECO:0000313" key="1">
    <source>
        <dbReference type="EMBL" id="EQC25931.1"/>
    </source>
</evidence>
<dbReference type="PANTHER" id="PTHR31827">
    <property type="entry name" value="EMB|CAB89363.1"/>
    <property type="match status" value="1"/>
</dbReference>
<reference evidence="1 2" key="1">
    <citation type="submission" date="2012-04" db="EMBL/GenBank/DDBJ databases">
        <title>The Genome Sequence of Saprolegnia declina VS20.</title>
        <authorList>
            <consortium name="The Broad Institute Genome Sequencing Platform"/>
            <person name="Russ C."/>
            <person name="Nusbaum C."/>
            <person name="Tyler B."/>
            <person name="van West P."/>
            <person name="Dieguez-Uribeondo J."/>
            <person name="de Bruijn I."/>
            <person name="Tripathy S."/>
            <person name="Jiang R."/>
            <person name="Young S.K."/>
            <person name="Zeng Q."/>
            <person name="Gargeya S."/>
            <person name="Fitzgerald M."/>
            <person name="Haas B."/>
            <person name="Abouelleil A."/>
            <person name="Alvarado L."/>
            <person name="Arachchi H.M."/>
            <person name="Berlin A."/>
            <person name="Chapman S.B."/>
            <person name="Goldberg J."/>
            <person name="Griggs A."/>
            <person name="Gujja S."/>
            <person name="Hansen M."/>
            <person name="Howarth C."/>
            <person name="Imamovic A."/>
            <person name="Larimer J."/>
            <person name="McCowen C."/>
            <person name="Montmayeur A."/>
            <person name="Murphy C."/>
            <person name="Neiman D."/>
            <person name="Pearson M."/>
            <person name="Priest M."/>
            <person name="Roberts A."/>
            <person name="Saif S."/>
            <person name="Shea T."/>
            <person name="Sisk P."/>
            <person name="Sykes S."/>
            <person name="Wortman J."/>
            <person name="Nusbaum C."/>
            <person name="Birren B."/>
        </authorList>
    </citation>
    <scope>NUCLEOTIDE SEQUENCE [LARGE SCALE GENOMIC DNA]</scope>
    <source>
        <strain evidence="1 2">VS20</strain>
    </source>
</reference>
<dbReference type="GeneID" id="19956957"/>
<dbReference type="Proteomes" id="UP000030762">
    <property type="component" value="Unassembled WGS sequence"/>
</dbReference>